<organism evidence="2 3">
    <name type="scientific">Sneathiella litorea</name>
    <dbReference type="NCBI Taxonomy" id="2606216"/>
    <lineage>
        <taxon>Bacteria</taxon>
        <taxon>Pseudomonadati</taxon>
        <taxon>Pseudomonadota</taxon>
        <taxon>Alphaproteobacteria</taxon>
        <taxon>Sneathiellales</taxon>
        <taxon>Sneathiellaceae</taxon>
        <taxon>Sneathiella</taxon>
    </lineage>
</organism>
<proteinExistence type="predicted"/>
<comment type="caution">
    <text evidence="2">The sequence shown here is derived from an EMBL/GenBank/DDBJ whole genome shotgun (WGS) entry which is preliminary data.</text>
</comment>
<evidence type="ECO:0000256" key="1">
    <source>
        <dbReference type="SAM" id="Phobius"/>
    </source>
</evidence>
<feature type="transmembrane region" description="Helical" evidence="1">
    <location>
        <begin position="394"/>
        <end position="417"/>
    </location>
</feature>
<dbReference type="Proteomes" id="UP000476030">
    <property type="component" value="Unassembled WGS sequence"/>
</dbReference>
<dbReference type="AlphaFoldDB" id="A0A6L8W648"/>
<reference evidence="2 3" key="1">
    <citation type="submission" date="2019-12" db="EMBL/GenBank/DDBJ databases">
        <title>Snethiella sp. nov. sp. isolated from sea sand.</title>
        <authorList>
            <person name="Kim J."/>
            <person name="Jeong S.E."/>
            <person name="Jung H.S."/>
            <person name="Jeon C.O."/>
        </authorList>
    </citation>
    <scope>NUCLEOTIDE SEQUENCE [LARGE SCALE GENOMIC DNA]</scope>
    <source>
        <strain evidence="2 3">DP05</strain>
    </source>
</reference>
<gene>
    <name evidence="2" type="ORF">GQE98_04850</name>
</gene>
<feature type="transmembrane region" description="Helical" evidence="1">
    <location>
        <begin position="96"/>
        <end position="117"/>
    </location>
</feature>
<feature type="transmembrane region" description="Helical" evidence="1">
    <location>
        <begin position="228"/>
        <end position="250"/>
    </location>
</feature>
<keyword evidence="1" id="KW-0472">Membrane</keyword>
<feature type="transmembrane region" description="Helical" evidence="1">
    <location>
        <begin position="129"/>
        <end position="148"/>
    </location>
</feature>
<keyword evidence="1" id="KW-0812">Transmembrane</keyword>
<keyword evidence="1" id="KW-1133">Transmembrane helix</keyword>
<protein>
    <recommendedName>
        <fullName evidence="4">Glycosyltransferase RgtA/B/C/D-like domain-containing protein</fullName>
    </recommendedName>
</protein>
<dbReference type="EMBL" id="WTUW01000001">
    <property type="protein sequence ID" value="MZR29962.1"/>
    <property type="molecule type" value="Genomic_DNA"/>
</dbReference>
<feature type="transmembrane region" description="Helical" evidence="1">
    <location>
        <begin position="200"/>
        <end position="216"/>
    </location>
</feature>
<keyword evidence="3" id="KW-1185">Reference proteome</keyword>
<sequence>MTAERVVMFFLLWLTCFVILPTQLISSPNVLQPEGPDAFMRLERVNTLVQTGDWYEGHIARAGGADGADIHWTRPMDLLILGAAAPLMPFMDTSKAIEMAGVTLPALMSLLLVLVCIWAARPLMQPRNLFSIAILLAVQPVIQKYFHIGQADHHMVLGVLTATVLGCLIRLNPHNKKSRLALIAGMISGLALWVSLEYLIVFAPVTVGLGLCWLFWGDEWRCINRGFVLGAFSVCLAAIAVDVAPESWLIARYDRISIAQIFLIGCPVFFWSVLCGLLDRGDKILFRIAGAGLFSLLCLGLILRYYPDLLVGPLAEADPRIGTIWHDKVIEMLPLLDSPRRTILYCLLPFIGIAYGGFVVFCTDHPERRQMWVWLVLVLICTGALALFHVRAALYLAVAGVIAAGPLLEDLLNVVNLHYIGWRKSATGLFVRAGVVLGPFILALLVGTISDGPKSSEAIAATRTKAVKCSIPEIAAVLSDEEFIRERGMLRFANNLDFGPELIYRTPHHFLAVPFHRNGETIFDTHALLTATDISHSRKILEKYGIDYILICPNASTISYFQESKASDILYNRLVDGNFPDDIVEVDVPSSWKLFAVRNNSDEPERVHQ</sequence>
<feature type="transmembrane region" description="Helical" evidence="1">
    <location>
        <begin position="178"/>
        <end position="194"/>
    </location>
</feature>
<feature type="transmembrane region" description="Helical" evidence="1">
    <location>
        <begin position="256"/>
        <end position="277"/>
    </location>
</feature>
<name>A0A6L8W648_9PROT</name>
<evidence type="ECO:0000313" key="2">
    <source>
        <dbReference type="EMBL" id="MZR29962.1"/>
    </source>
</evidence>
<feature type="transmembrane region" description="Helical" evidence="1">
    <location>
        <begin position="429"/>
        <end position="449"/>
    </location>
</feature>
<accession>A0A6L8W648</accession>
<dbReference type="RefSeq" id="WP_161314505.1">
    <property type="nucleotide sequence ID" value="NZ_WTUW01000001.1"/>
</dbReference>
<evidence type="ECO:0008006" key="4">
    <source>
        <dbReference type="Google" id="ProtNLM"/>
    </source>
</evidence>
<feature type="transmembrane region" description="Helical" evidence="1">
    <location>
        <begin position="154"/>
        <end position="171"/>
    </location>
</feature>
<evidence type="ECO:0000313" key="3">
    <source>
        <dbReference type="Proteomes" id="UP000476030"/>
    </source>
</evidence>
<feature type="transmembrane region" description="Helical" evidence="1">
    <location>
        <begin position="371"/>
        <end position="388"/>
    </location>
</feature>
<feature type="transmembrane region" description="Helical" evidence="1">
    <location>
        <begin position="284"/>
        <end position="306"/>
    </location>
</feature>
<feature type="transmembrane region" description="Helical" evidence="1">
    <location>
        <begin position="342"/>
        <end position="362"/>
    </location>
</feature>